<reference evidence="4 5" key="1">
    <citation type="submission" date="2018-08" db="EMBL/GenBank/DDBJ databases">
        <title>A genome reference for cultivated species of the human gut microbiota.</title>
        <authorList>
            <person name="Zou Y."/>
            <person name="Xue W."/>
            <person name="Luo G."/>
        </authorList>
    </citation>
    <scope>NUCLEOTIDE SEQUENCE [LARGE SCALE GENOMIC DNA]</scope>
    <source>
        <strain evidence="2 4">AF28-15</strain>
        <strain evidence="3 5">AM27-11</strain>
    </source>
</reference>
<comment type="caution">
    <text evidence="2">The sequence shown here is derived from an EMBL/GenBank/DDBJ whole genome shotgun (WGS) entry which is preliminary data.</text>
</comment>
<gene>
    <name evidence="3" type="ORF">DW707_18585</name>
    <name evidence="2" type="ORF">DWY96_17400</name>
</gene>
<organism evidence="2 4">
    <name type="scientific">Roseburia inulinivorans</name>
    <dbReference type="NCBI Taxonomy" id="360807"/>
    <lineage>
        <taxon>Bacteria</taxon>
        <taxon>Bacillati</taxon>
        <taxon>Bacillota</taxon>
        <taxon>Clostridia</taxon>
        <taxon>Lachnospirales</taxon>
        <taxon>Lachnospiraceae</taxon>
        <taxon>Roseburia</taxon>
    </lineage>
</organism>
<dbReference type="Proteomes" id="UP000286271">
    <property type="component" value="Unassembled WGS sequence"/>
</dbReference>
<dbReference type="AlphaFoldDB" id="A0A3R6BYR4"/>
<evidence type="ECO:0000313" key="5">
    <source>
        <dbReference type="Proteomes" id="UP000286271"/>
    </source>
</evidence>
<feature type="transmembrane region" description="Helical" evidence="1">
    <location>
        <begin position="71"/>
        <end position="92"/>
    </location>
</feature>
<protein>
    <submittedName>
        <fullName evidence="2">Uncharacterized protein</fullName>
    </submittedName>
</protein>
<evidence type="ECO:0000313" key="3">
    <source>
        <dbReference type="EMBL" id="RHE89156.1"/>
    </source>
</evidence>
<dbReference type="Proteomes" id="UP000283738">
    <property type="component" value="Unassembled WGS sequence"/>
</dbReference>
<dbReference type="EMBL" id="QRTF01000073">
    <property type="protein sequence ID" value="RGQ42164.1"/>
    <property type="molecule type" value="Genomic_DNA"/>
</dbReference>
<keyword evidence="1" id="KW-0812">Transmembrane</keyword>
<evidence type="ECO:0000313" key="2">
    <source>
        <dbReference type="EMBL" id="RGQ42164.1"/>
    </source>
</evidence>
<accession>A0A3R6BYR4</accession>
<dbReference type="EMBL" id="QSKW01000076">
    <property type="protein sequence ID" value="RHE89156.1"/>
    <property type="molecule type" value="Genomic_DNA"/>
</dbReference>
<proteinExistence type="predicted"/>
<sequence>MKKNKEILKQAGTVGFLYLMLCVGGAYESYFRGADLNFTARIAGCVLFCVCLWTFICIIKKKYDPRMYLGFLYLFISSGLMLQIVVQGNIVFEKRIKVCAIGYVFSVILGIILGLYESRKIIVKNKVIKQMLHIICAILGFFIIFLCSVGRRFMGRRGAILIEMTGGQKNSAIGFWYCILGLTLVFTLISSMLITCVIAVPDQFKKGKKA</sequence>
<feature type="transmembrane region" description="Helical" evidence="1">
    <location>
        <begin position="98"/>
        <end position="116"/>
    </location>
</feature>
<feature type="transmembrane region" description="Helical" evidence="1">
    <location>
        <begin position="39"/>
        <end position="59"/>
    </location>
</feature>
<evidence type="ECO:0000313" key="4">
    <source>
        <dbReference type="Proteomes" id="UP000283738"/>
    </source>
</evidence>
<keyword evidence="1" id="KW-1133">Transmembrane helix</keyword>
<evidence type="ECO:0000256" key="1">
    <source>
        <dbReference type="SAM" id="Phobius"/>
    </source>
</evidence>
<feature type="transmembrane region" description="Helical" evidence="1">
    <location>
        <begin position="132"/>
        <end position="154"/>
    </location>
</feature>
<name>A0A3R6BYR4_9FIRM</name>
<keyword evidence="1" id="KW-0472">Membrane</keyword>
<feature type="transmembrane region" description="Helical" evidence="1">
    <location>
        <begin position="174"/>
        <end position="200"/>
    </location>
</feature>